<gene>
    <name evidence="1" type="ORF">SAMN02910262_01562</name>
</gene>
<dbReference type="EMBL" id="FOZC01000008">
    <property type="protein sequence ID" value="SFR78970.1"/>
    <property type="molecule type" value="Genomic_DNA"/>
</dbReference>
<proteinExistence type="predicted"/>
<dbReference type="Proteomes" id="UP000214760">
    <property type="component" value="Unassembled WGS sequence"/>
</dbReference>
<dbReference type="AlphaFoldDB" id="A0A1I6JK21"/>
<sequence>MGKDLKGKELGEGIYQQSNGTYCARFVEINLVANALKVL</sequence>
<name>A0A1I6JK21_9FIRM</name>
<evidence type="ECO:0000313" key="1">
    <source>
        <dbReference type="EMBL" id="SFR78970.1"/>
    </source>
</evidence>
<reference evidence="1 2" key="1">
    <citation type="submission" date="2016-10" db="EMBL/GenBank/DDBJ databases">
        <authorList>
            <person name="de Groot N.N."/>
        </authorList>
    </citation>
    <scope>NUCLEOTIDE SEQUENCE [LARGE SCALE GENOMIC DNA]</scope>
    <source>
        <strain evidence="1 2">F</strain>
    </source>
</reference>
<accession>A0A1I6JK21</accession>
<organism evidence="1 2">
    <name type="scientific">[Clostridium] aminophilum</name>
    <dbReference type="NCBI Taxonomy" id="1526"/>
    <lineage>
        <taxon>Bacteria</taxon>
        <taxon>Bacillati</taxon>
        <taxon>Bacillota</taxon>
        <taxon>Clostridia</taxon>
        <taxon>Lachnospirales</taxon>
        <taxon>Lachnospiraceae</taxon>
    </lineage>
</organism>
<evidence type="ECO:0000313" key="2">
    <source>
        <dbReference type="Proteomes" id="UP000214760"/>
    </source>
</evidence>
<protein>
    <submittedName>
        <fullName evidence="1">Uncharacterized protein</fullName>
    </submittedName>
</protein>